<accession>A0ACC0IJD5</accession>
<evidence type="ECO:0000313" key="1">
    <source>
        <dbReference type="EMBL" id="KAI8025565.1"/>
    </source>
</evidence>
<reference evidence="1 2" key="1">
    <citation type="journal article" date="2022" name="Plant J.">
        <title>Chromosome-level genome of Camellia lanceoleosa provides a valuable resource for understanding genome evolution and self-incompatibility.</title>
        <authorList>
            <person name="Gong W."/>
            <person name="Xiao S."/>
            <person name="Wang L."/>
            <person name="Liao Z."/>
            <person name="Chang Y."/>
            <person name="Mo W."/>
            <person name="Hu G."/>
            <person name="Li W."/>
            <person name="Zhao G."/>
            <person name="Zhu H."/>
            <person name="Hu X."/>
            <person name="Ji K."/>
            <person name="Xiang X."/>
            <person name="Song Q."/>
            <person name="Yuan D."/>
            <person name="Jin S."/>
            <person name="Zhang L."/>
        </authorList>
    </citation>
    <scope>NUCLEOTIDE SEQUENCE [LARGE SCALE GENOMIC DNA]</scope>
    <source>
        <strain evidence="1">SQ_2022a</strain>
    </source>
</reference>
<gene>
    <name evidence="1" type="ORF">LOK49_LG02G03499</name>
</gene>
<dbReference type="EMBL" id="CM045760">
    <property type="protein sequence ID" value="KAI8025565.1"/>
    <property type="molecule type" value="Genomic_DNA"/>
</dbReference>
<name>A0ACC0IJD5_9ERIC</name>
<evidence type="ECO:0000313" key="2">
    <source>
        <dbReference type="Proteomes" id="UP001060215"/>
    </source>
</evidence>
<sequence>MKLTVTSDGFGFEVLKGSEISYHQANKSSCNQNPILHDHRLKCTNRRTTTRKPSGSWGLVAAQYETNSDGFGVLEGFEIFDHQANNSSCSQNQILHDHRPECTKRRTTTRKPSKSWGLVTE</sequence>
<keyword evidence="2" id="KW-1185">Reference proteome</keyword>
<proteinExistence type="predicted"/>
<organism evidence="1 2">
    <name type="scientific">Camellia lanceoleosa</name>
    <dbReference type="NCBI Taxonomy" id="1840588"/>
    <lineage>
        <taxon>Eukaryota</taxon>
        <taxon>Viridiplantae</taxon>
        <taxon>Streptophyta</taxon>
        <taxon>Embryophyta</taxon>
        <taxon>Tracheophyta</taxon>
        <taxon>Spermatophyta</taxon>
        <taxon>Magnoliopsida</taxon>
        <taxon>eudicotyledons</taxon>
        <taxon>Gunneridae</taxon>
        <taxon>Pentapetalae</taxon>
        <taxon>asterids</taxon>
        <taxon>Ericales</taxon>
        <taxon>Theaceae</taxon>
        <taxon>Camellia</taxon>
    </lineage>
</organism>
<dbReference type="Proteomes" id="UP001060215">
    <property type="component" value="Chromosome 3"/>
</dbReference>
<protein>
    <submittedName>
        <fullName evidence="1">Uncharacterized protein</fullName>
    </submittedName>
</protein>
<comment type="caution">
    <text evidence="1">The sequence shown here is derived from an EMBL/GenBank/DDBJ whole genome shotgun (WGS) entry which is preliminary data.</text>
</comment>